<dbReference type="EMBL" id="LT614807">
    <property type="protein sequence ID" value="SCN45840.1"/>
    <property type="molecule type" value="Genomic_DNA"/>
</dbReference>
<sequence length="196" mass="22024">MDANQLFNQTNITNFIVDIPDAGLTKAFTLNVQSATIPGVRIPVTETPSGQGGLARSQLPGSTFEHDPLVIRFLVDEDLNSWLQMYQWMLSINNYIDFNSQAWKPGYVPPHVSVHMLDNSKKKIVMSFHYYGAWCSDLGEVEFSYTEDADPAVICTAMFPFKYLQIEKDGKIIVGKQNIEQAAQSRSSVAMHPSMR</sequence>
<evidence type="ECO:0000313" key="1">
    <source>
        <dbReference type="EMBL" id="SCN45840.1"/>
    </source>
</evidence>
<keyword evidence="2" id="KW-1185">Reference proteome</keyword>
<organism evidence="1 2">
    <name type="scientific">Cronobacter phage Pet-CM3-4</name>
    <dbReference type="NCBI Taxonomy" id="1892569"/>
    <lineage>
        <taxon>Viruses</taxon>
        <taxon>Duplodnaviria</taxon>
        <taxon>Heunggongvirae</taxon>
        <taxon>Uroviricota</taxon>
        <taxon>Caudoviricetes</taxon>
        <taxon>Pantevenvirales</taxon>
        <taxon>Straboviridae</taxon>
        <taxon>Tevenvirinae</taxon>
        <taxon>Karamvirus</taxon>
        <taxon>Karamvirus petcm34</taxon>
    </lineage>
</organism>
<dbReference type="RefSeq" id="YP_010091762.1">
    <property type="nucleotide sequence ID" value="NC_055726.1"/>
</dbReference>
<protein>
    <submittedName>
        <fullName evidence="1">Tail completion and sheath stabilizer protein</fullName>
    </submittedName>
</protein>
<evidence type="ECO:0000313" key="2">
    <source>
        <dbReference type="Proteomes" id="UP000279601"/>
    </source>
</evidence>
<dbReference type="KEGG" id="vg:65109295"/>
<name>A0A1D3RKQ6_9CAUD</name>
<dbReference type="Pfam" id="PF06841">
    <property type="entry name" value="Phage_T4_gp19"/>
    <property type="match status" value="1"/>
</dbReference>
<reference evidence="2" key="1">
    <citation type="submission" date="2016-09" db="EMBL/GenBank/DDBJ databases">
        <authorList>
            <person name="Kajsik M."/>
        </authorList>
    </citation>
    <scope>NUCLEOTIDE SEQUENCE [LARGE SCALE GENOMIC DNA]</scope>
</reference>
<dbReference type="GeneID" id="65109295"/>
<dbReference type="InterPro" id="IPR010667">
    <property type="entry name" value="Phage_T4_Gp19"/>
</dbReference>
<proteinExistence type="predicted"/>
<dbReference type="Proteomes" id="UP000279601">
    <property type="component" value="Segment"/>
</dbReference>
<dbReference type="GO" id="GO:0005198">
    <property type="term" value="F:structural molecule activity"/>
    <property type="evidence" value="ECO:0007669"/>
    <property type="project" value="InterPro"/>
</dbReference>
<accession>A0A1D3RKQ6</accession>